<dbReference type="InterPro" id="IPR056729">
    <property type="entry name" value="GMPPB_C"/>
</dbReference>
<evidence type="ECO:0000256" key="13">
    <source>
        <dbReference type="ARBA" id="ARBA00023315"/>
    </source>
</evidence>
<dbReference type="Pfam" id="PF12804">
    <property type="entry name" value="NTP_transf_3"/>
    <property type="match status" value="1"/>
</dbReference>
<feature type="binding site" evidence="18">
    <location>
        <position position="227"/>
    </location>
    <ligand>
        <name>Mg(2+)</name>
        <dbReference type="ChEBI" id="CHEBI:18420"/>
    </ligand>
</feature>
<dbReference type="GO" id="GO:0003977">
    <property type="term" value="F:UDP-N-acetylglucosamine diphosphorylase activity"/>
    <property type="evidence" value="ECO:0007669"/>
    <property type="project" value="UniProtKB-UniRule"/>
</dbReference>
<dbReference type="GO" id="GO:0005737">
    <property type="term" value="C:cytoplasm"/>
    <property type="evidence" value="ECO:0007669"/>
    <property type="project" value="UniProtKB-SubCell"/>
</dbReference>
<dbReference type="SUPFAM" id="SSF53448">
    <property type="entry name" value="Nucleotide-diphospho-sugar transferases"/>
    <property type="match status" value="1"/>
</dbReference>
<evidence type="ECO:0000313" key="21">
    <source>
        <dbReference type="EMBL" id="QIQ41093.1"/>
    </source>
</evidence>
<dbReference type="GO" id="GO:0009245">
    <property type="term" value="P:lipid A biosynthetic process"/>
    <property type="evidence" value="ECO:0007669"/>
    <property type="project" value="UniProtKB-UniRule"/>
</dbReference>
<evidence type="ECO:0000256" key="1">
    <source>
        <dbReference type="ARBA" id="ARBA00004496"/>
    </source>
</evidence>
<dbReference type="Pfam" id="PF00132">
    <property type="entry name" value="Hexapep"/>
    <property type="match status" value="1"/>
</dbReference>
<gene>
    <name evidence="18 21" type="primary">glmU</name>
    <name evidence="21" type="ORF">G4B00_00140</name>
</gene>
<dbReference type="EMBL" id="CP048744">
    <property type="protein sequence ID" value="QIQ41093.1"/>
    <property type="molecule type" value="Genomic_DNA"/>
</dbReference>
<feature type="active site" description="Proton acceptor" evidence="18">
    <location>
        <position position="363"/>
    </location>
</feature>
<evidence type="ECO:0000256" key="16">
    <source>
        <dbReference type="ARBA" id="ARBA00048493"/>
    </source>
</evidence>
<keyword evidence="10 18" id="KW-0133">Cell shape</keyword>
<organism evidence="21 22">
    <name type="scientific">Buchnera aphidicola</name>
    <name type="common">Aphis urticata</name>
    <dbReference type="NCBI Taxonomy" id="2708353"/>
    <lineage>
        <taxon>Bacteria</taxon>
        <taxon>Pseudomonadati</taxon>
        <taxon>Pseudomonadota</taxon>
        <taxon>Gammaproteobacteria</taxon>
        <taxon>Enterobacterales</taxon>
        <taxon>Erwiniaceae</taxon>
        <taxon>Buchnera</taxon>
    </lineage>
</organism>
<keyword evidence="6 18" id="KW-0548">Nucleotidyltransferase</keyword>
<evidence type="ECO:0000259" key="20">
    <source>
        <dbReference type="Pfam" id="PF25087"/>
    </source>
</evidence>
<comment type="similarity">
    <text evidence="2 18">In the C-terminal section; belongs to the transferase hexapeptide repeat family.</text>
</comment>
<dbReference type="HAMAP" id="MF_01631">
    <property type="entry name" value="GlmU"/>
    <property type="match status" value="1"/>
</dbReference>
<evidence type="ECO:0000256" key="15">
    <source>
        <dbReference type="ARBA" id="ARBA00048247"/>
    </source>
</evidence>
<dbReference type="CDD" id="cd03353">
    <property type="entry name" value="LbH_GlmU_C"/>
    <property type="match status" value="1"/>
</dbReference>
<keyword evidence="7 18" id="KW-0479">Metal-binding</keyword>
<feature type="region of interest" description="N-acetyltransferase" evidence="18">
    <location>
        <begin position="251"/>
        <end position="461"/>
    </location>
</feature>
<feature type="region of interest" description="Linker" evidence="18">
    <location>
        <begin position="230"/>
        <end position="250"/>
    </location>
</feature>
<evidence type="ECO:0000256" key="12">
    <source>
        <dbReference type="ARBA" id="ARBA00023268"/>
    </source>
</evidence>
<evidence type="ECO:0000256" key="17">
    <source>
        <dbReference type="ARBA" id="ARBA00049628"/>
    </source>
</evidence>
<feature type="binding site" evidence="18">
    <location>
        <position position="227"/>
    </location>
    <ligand>
        <name>UDP-N-acetyl-alpha-D-glucosamine</name>
        <dbReference type="ChEBI" id="CHEBI:57705"/>
    </ligand>
</feature>
<evidence type="ECO:0000256" key="7">
    <source>
        <dbReference type="ARBA" id="ARBA00022723"/>
    </source>
</evidence>
<keyword evidence="4 18" id="KW-0963">Cytoplasm</keyword>
<keyword evidence="12 18" id="KW-0511">Multifunctional enzyme</keyword>
<comment type="catalytic activity">
    <reaction evidence="15 18">
        <text>alpha-D-glucosamine 1-phosphate + acetyl-CoA = N-acetyl-alpha-D-glucosamine 1-phosphate + CoA + H(+)</text>
        <dbReference type="Rhea" id="RHEA:13725"/>
        <dbReference type="ChEBI" id="CHEBI:15378"/>
        <dbReference type="ChEBI" id="CHEBI:57287"/>
        <dbReference type="ChEBI" id="CHEBI:57288"/>
        <dbReference type="ChEBI" id="CHEBI:57776"/>
        <dbReference type="ChEBI" id="CHEBI:58516"/>
        <dbReference type="EC" id="2.3.1.157"/>
    </reaction>
</comment>
<dbReference type="PANTHER" id="PTHR43584">
    <property type="entry name" value="NUCLEOTIDYL TRANSFERASE"/>
    <property type="match status" value="1"/>
</dbReference>
<feature type="domain" description="MobA-like NTP transferase" evidence="19">
    <location>
        <begin position="9"/>
        <end position="122"/>
    </location>
</feature>
<keyword evidence="14 18" id="KW-0961">Cell wall biogenesis/degradation</keyword>
<evidence type="ECO:0000256" key="2">
    <source>
        <dbReference type="ARBA" id="ARBA00007707"/>
    </source>
</evidence>
<dbReference type="GO" id="GO:0009252">
    <property type="term" value="P:peptidoglycan biosynthetic process"/>
    <property type="evidence" value="ECO:0007669"/>
    <property type="project" value="UniProtKB-UniRule"/>
</dbReference>
<keyword evidence="13 18" id="KW-0012">Acyltransferase</keyword>
<dbReference type="GO" id="GO:0008360">
    <property type="term" value="P:regulation of cell shape"/>
    <property type="evidence" value="ECO:0007669"/>
    <property type="project" value="UniProtKB-KW"/>
</dbReference>
<feature type="binding site" evidence="18">
    <location>
        <position position="423"/>
    </location>
    <ligand>
        <name>acetyl-CoA</name>
        <dbReference type="ChEBI" id="CHEBI:57288"/>
    </ligand>
</feature>
<keyword evidence="8 18" id="KW-0677">Repeat</keyword>
<dbReference type="InterPro" id="IPR050065">
    <property type="entry name" value="GlmU-like"/>
</dbReference>
<comment type="pathway">
    <text evidence="18">Nucleotide-sugar biosynthesis; UDP-N-acetyl-alpha-D-glucosamine biosynthesis; N-acetyl-alpha-D-glucosamine 1-phosphate from alpha-D-glucosamine 6-phosphate (route II): step 2/2.</text>
</comment>
<evidence type="ECO:0000256" key="9">
    <source>
        <dbReference type="ARBA" id="ARBA00022842"/>
    </source>
</evidence>
<comment type="similarity">
    <text evidence="3 18">In the N-terminal section; belongs to the N-acetylglucosamine-1-phosphate uridyltransferase family.</text>
</comment>
<dbReference type="NCBIfam" id="TIGR01173">
    <property type="entry name" value="glmU"/>
    <property type="match status" value="1"/>
</dbReference>
<feature type="region of interest" description="Pyrophosphorylase" evidence="18">
    <location>
        <begin position="1"/>
        <end position="229"/>
    </location>
</feature>
<feature type="binding site" evidence="18">
    <location>
        <position position="154"/>
    </location>
    <ligand>
        <name>UDP-N-acetyl-alpha-D-glucosamine</name>
        <dbReference type="ChEBI" id="CHEBI:57705"/>
    </ligand>
</feature>
<dbReference type="InterPro" id="IPR005882">
    <property type="entry name" value="Bifunctional_GlmU"/>
</dbReference>
<feature type="binding site" evidence="18">
    <location>
        <position position="377"/>
    </location>
    <ligand>
        <name>UDP-N-acetyl-alpha-D-glucosamine</name>
        <dbReference type="ChEBI" id="CHEBI:57705"/>
    </ligand>
</feature>
<feature type="binding site" evidence="18">
    <location>
        <begin position="11"/>
        <end position="14"/>
    </location>
    <ligand>
        <name>UDP-N-acetyl-alpha-D-glucosamine</name>
        <dbReference type="ChEBI" id="CHEBI:57705"/>
    </ligand>
</feature>
<feature type="binding site" evidence="18">
    <location>
        <position position="333"/>
    </location>
    <ligand>
        <name>UDP-N-acetyl-alpha-D-glucosamine</name>
        <dbReference type="ChEBI" id="CHEBI:57705"/>
    </ligand>
</feature>
<sequence length="461" mass="51301">MLQTKTTIIILAAGKGSRMQSNYPKVLHKLGGKTILEYVLNTAKSINPTEIILVCTNNIKKILSQTANVSVKWVIQKHQKGTGDAIIIASNNFSDNENIVVLYGDMPFISKESIRKLQESKKKSNLSLLTSDIKNPEGYGRVLRKKGKVISIIEDQCAKNKEKLIKEVYSGVFIANGKDLKRWLLKINKNNINQEFYATDIVYLAYLEGNTISTVKPLNYREMLGVNNQVQLSILEKMIQKKITKNLMMAGMILKDPGHFNLRGTLKHGKNIEIDTGVILEGHIILGDDVKIGAGCIIKNSTIKNKSQIREYSIIENVEIGESCIIGPFCHLRNNTILNNEIHIGNFVEVKDSTIEKKSKIKHLSYIGNSEIGSQVNIGAGSITCNYDGLKKSKTIIGNNVFIGSNTELIAPIIISKNTTIAAGTTVIKNVEKPGLVYNKKEQKYKENWVLTKSNNKNTTK</sequence>
<dbReference type="GO" id="GO:0016020">
    <property type="term" value="C:membrane"/>
    <property type="evidence" value="ECO:0007669"/>
    <property type="project" value="GOC"/>
</dbReference>
<evidence type="ECO:0000256" key="3">
    <source>
        <dbReference type="ARBA" id="ARBA00007947"/>
    </source>
</evidence>
<feature type="binding site" evidence="18">
    <location>
        <begin position="103"/>
        <end position="105"/>
    </location>
    <ligand>
        <name>UDP-N-acetyl-alpha-D-glucosamine</name>
        <dbReference type="ChEBI" id="CHEBI:57705"/>
    </ligand>
</feature>
<dbReference type="Gene3D" id="2.160.10.10">
    <property type="entry name" value="Hexapeptide repeat proteins"/>
    <property type="match status" value="1"/>
</dbReference>
<feature type="binding site" evidence="18">
    <location>
        <position position="351"/>
    </location>
    <ligand>
        <name>UDP-N-acetyl-alpha-D-glucosamine</name>
        <dbReference type="ChEBI" id="CHEBI:57705"/>
    </ligand>
</feature>
<comment type="subcellular location">
    <subcellularLocation>
        <location evidence="1 18">Cytoplasm</location>
    </subcellularLocation>
</comment>
<feature type="binding site" evidence="18">
    <location>
        <position position="25"/>
    </location>
    <ligand>
        <name>UDP-N-acetyl-alpha-D-glucosamine</name>
        <dbReference type="ChEBI" id="CHEBI:57705"/>
    </ligand>
</feature>
<dbReference type="GO" id="GO:0000287">
    <property type="term" value="F:magnesium ion binding"/>
    <property type="evidence" value="ECO:0007669"/>
    <property type="project" value="UniProtKB-UniRule"/>
</dbReference>
<comment type="cofactor">
    <cofactor evidence="18">
        <name>Mg(2+)</name>
        <dbReference type="ChEBI" id="CHEBI:18420"/>
    </cofactor>
    <text evidence="18">Binds 1 Mg(2+) ion per subunit.</text>
</comment>
<feature type="binding site" evidence="18">
    <location>
        <position position="105"/>
    </location>
    <ligand>
        <name>Mg(2+)</name>
        <dbReference type="ChEBI" id="CHEBI:18420"/>
    </ligand>
</feature>
<name>A0AAJ4GDA3_9GAMM</name>
<evidence type="ECO:0000256" key="18">
    <source>
        <dbReference type="HAMAP-Rule" id="MF_01631"/>
    </source>
</evidence>
<evidence type="ECO:0000256" key="4">
    <source>
        <dbReference type="ARBA" id="ARBA00022490"/>
    </source>
</evidence>
<keyword evidence="5 18" id="KW-0808">Transferase</keyword>
<evidence type="ECO:0000256" key="8">
    <source>
        <dbReference type="ARBA" id="ARBA00022737"/>
    </source>
</evidence>
<comment type="function">
    <text evidence="17 18">Catalyzes the last two sequential reactions in the de novo biosynthetic pathway for UDP-N-acetylglucosamine (UDP-GlcNAc). The C-terminal domain catalyzes the transfer of acetyl group from acetyl coenzyme A to glucosamine-1-phosphate (GlcN-1-P) to produce N-acetylglucosamine-1-phosphate (GlcNAc-1-P), which is converted into UDP-GlcNAc by the transfer of uridine 5-monophosphate (from uridine 5-triphosphate), a reaction catalyzed by the N-terminal domain.</text>
</comment>
<feature type="binding site" evidence="18">
    <location>
        <position position="380"/>
    </location>
    <ligand>
        <name>acetyl-CoA</name>
        <dbReference type="ChEBI" id="CHEBI:57288"/>
    </ligand>
</feature>
<dbReference type="InterPro" id="IPR029044">
    <property type="entry name" value="Nucleotide-diphossugar_trans"/>
</dbReference>
<feature type="domain" description="Mannose-1-phosphate guanyltransferase C-terminal" evidence="20">
    <location>
        <begin position="270"/>
        <end position="346"/>
    </location>
</feature>
<dbReference type="GO" id="GO:0019134">
    <property type="term" value="F:glucosamine-1-phosphate N-acetyltransferase activity"/>
    <property type="evidence" value="ECO:0007669"/>
    <property type="project" value="UniProtKB-UniRule"/>
</dbReference>
<comment type="catalytic activity">
    <reaction evidence="16 18">
        <text>N-acetyl-alpha-D-glucosamine 1-phosphate + UTP + H(+) = UDP-N-acetyl-alpha-D-glucosamine + diphosphate</text>
        <dbReference type="Rhea" id="RHEA:13509"/>
        <dbReference type="ChEBI" id="CHEBI:15378"/>
        <dbReference type="ChEBI" id="CHEBI:33019"/>
        <dbReference type="ChEBI" id="CHEBI:46398"/>
        <dbReference type="ChEBI" id="CHEBI:57705"/>
        <dbReference type="ChEBI" id="CHEBI:57776"/>
        <dbReference type="EC" id="2.7.7.23"/>
    </reaction>
</comment>
<dbReference type="Gene3D" id="3.90.550.10">
    <property type="entry name" value="Spore Coat Polysaccharide Biosynthesis Protein SpsA, Chain A"/>
    <property type="match status" value="1"/>
</dbReference>
<dbReference type="InterPro" id="IPR011004">
    <property type="entry name" value="Trimer_LpxA-like_sf"/>
</dbReference>
<evidence type="ECO:0000259" key="19">
    <source>
        <dbReference type="Pfam" id="PF12804"/>
    </source>
</evidence>
<comment type="pathway">
    <text evidence="18">Bacterial outer membrane biogenesis; LPS lipid A biosynthesis.</text>
</comment>
<dbReference type="InterPro" id="IPR025877">
    <property type="entry name" value="MobA-like_NTP_Trfase"/>
</dbReference>
<evidence type="ECO:0000256" key="14">
    <source>
        <dbReference type="ARBA" id="ARBA00023316"/>
    </source>
</evidence>
<feature type="binding site" evidence="18">
    <location>
        <position position="140"/>
    </location>
    <ligand>
        <name>UDP-N-acetyl-alpha-D-glucosamine</name>
        <dbReference type="ChEBI" id="CHEBI:57705"/>
    </ligand>
</feature>
<comment type="subunit">
    <text evidence="18">Homotrimer.</text>
</comment>
<feature type="binding site" evidence="18">
    <location>
        <position position="366"/>
    </location>
    <ligand>
        <name>UDP-N-acetyl-alpha-D-glucosamine</name>
        <dbReference type="ChEBI" id="CHEBI:57705"/>
    </ligand>
</feature>
<feature type="binding site" evidence="18">
    <location>
        <begin position="386"/>
        <end position="387"/>
    </location>
    <ligand>
        <name>acetyl-CoA</name>
        <dbReference type="ChEBI" id="CHEBI:57288"/>
    </ligand>
</feature>
<dbReference type="CDD" id="cd02540">
    <property type="entry name" value="GT2_GlmU_N_bac"/>
    <property type="match status" value="1"/>
</dbReference>
<feature type="binding site" evidence="18">
    <location>
        <position position="76"/>
    </location>
    <ligand>
        <name>UDP-N-acetyl-alpha-D-glucosamine</name>
        <dbReference type="ChEBI" id="CHEBI:57705"/>
    </ligand>
</feature>
<dbReference type="InterPro" id="IPR038009">
    <property type="entry name" value="GlmU_C_LbH"/>
</dbReference>
<dbReference type="Proteomes" id="UP000502374">
    <property type="component" value="Chromosome"/>
</dbReference>
<evidence type="ECO:0000256" key="10">
    <source>
        <dbReference type="ARBA" id="ARBA00022960"/>
    </source>
</evidence>
<protein>
    <recommendedName>
        <fullName evidence="18">Bifunctional protein GlmU</fullName>
    </recommendedName>
    <domain>
        <recommendedName>
            <fullName evidence="18">UDP-N-acetylglucosamine pyrophosphorylase</fullName>
            <ecNumber evidence="18">2.7.7.23</ecNumber>
        </recommendedName>
        <alternativeName>
            <fullName evidence="18">N-acetylglucosamine-1-phosphate uridyltransferase</fullName>
        </alternativeName>
    </domain>
    <domain>
        <recommendedName>
            <fullName evidence="18">Glucosamine-1-phosphate N-acetyltransferase</fullName>
            <ecNumber evidence="18">2.3.1.157</ecNumber>
        </recommendedName>
    </domain>
</protein>
<dbReference type="AlphaFoldDB" id="A0AAJ4GDA3"/>
<feature type="binding site" evidence="18">
    <location>
        <begin position="81"/>
        <end position="82"/>
    </location>
    <ligand>
        <name>UDP-N-acetyl-alpha-D-glucosamine</name>
        <dbReference type="ChEBI" id="CHEBI:57705"/>
    </ligand>
</feature>
<dbReference type="PANTHER" id="PTHR43584:SF3">
    <property type="entry name" value="BIFUNCTIONAL PROTEIN GLMU"/>
    <property type="match status" value="1"/>
</dbReference>
<dbReference type="InterPro" id="IPR001451">
    <property type="entry name" value="Hexapep"/>
</dbReference>
<comment type="caution">
    <text evidence="18">Lacks conserved residue(s) required for the propagation of feature annotation.</text>
</comment>
<accession>A0AAJ4GDA3</accession>
<feature type="binding site" evidence="18">
    <location>
        <position position="405"/>
    </location>
    <ligand>
        <name>acetyl-CoA</name>
        <dbReference type="ChEBI" id="CHEBI:57288"/>
    </ligand>
</feature>
<evidence type="ECO:0000313" key="22">
    <source>
        <dbReference type="Proteomes" id="UP000502374"/>
    </source>
</evidence>
<evidence type="ECO:0000256" key="11">
    <source>
        <dbReference type="ARBA" id="ARBA00022984"/>
    </source>
</evidence>
<dbReference type="EC" id="2.7.7.23" evidence="18"/>
<dbReference type="Pfam" id="PF25087">
    <property type="entry name" value="GMPPB_C"/>
    <property type="match status" value="1"/>
</dbReference>
<evidence type="ECO:0000256" key="5">
    <source>
        <dbReference type="ARBA" id="ARBA00022679"/>
    </source>
</evidence>
<dbReference type="GO" id="GO:0000902">
    <property type="term" value="P:cell morphogenesis"/>
    <property type="evidence" value="ECO:0007669"/>
    <property type="project" value="UniProtKB-UniRule"/>
</dbReference>
<dbReference type="GO" id="GO:0071555">
    <property type="term" value="P:cell wall organization"/>
    <property type="evidence" value="ECO:0007669"/>
    <property type="project" value="UniProtKB-KW"/>
</dbReference>
<proteinExistence type="inferred from homology"/>
<dbReference type="GO" id="GO:0006048">
    <property type="term" value="P:UDP-N-acetylglucosamine biosynthetic process"/>
    <property type="evidence" value="ECO:0007669"/>
    <property type="project" value="InterPro"/>
</dbReference>
<keyword evidence="11 18" id="KW-0573">Peptidoglycan synthesis</keyword>
<reference evidence="21 22" key="1">
    <citation type="submission" date="2020-02" db="EMBL/GenBank/DDBJ databases">
        <title>Parallel evolution in the integration of a co-obligate aphid symbiosis.</title>
        <authorList>
            <person name="Monnin D."/>
            <person name="Jackson R."/>
            <person name="Kiers E.T."/>
            <person name="Bunker M."/>
            <person name="Ellers J."/>
            <person name="Henry L.M."/>
        </authorList>
    </citation>
    <scope>NUCLEOTIDE SEQUENCE [LARGE SCALE GENOMIC DNA]</scope>
    <source>
        <strain evidence="21">AURT-53B</strain>
    </source>
</reference>
<dbReference type="EC" id="2.3.1.157" evidence="18"/>
<evidence type="ECO:0000256" key="6">
    <source>
        <dbReference type="ARBA" id="ARBA00022695"/>
    </source>
</evidence>
<dbReference type="SUPFAM" id="SSF51161">
    <property type="entry name" value="Trimeric LpxA-like enzymes"/>
    <property type="match status" value="1"/>
</dbReference>
<keyword evidence="9 18" id="KW-0460">Magnesium</keyword>
<comment type="pathway">
    <text evidence="18">Nucleotide-sugar biosynthesis; UDP-N-acetyl-alpha-D-glucosamine biosynthesis; UDP-N-acetyl-alpha-D-glucosamine from N-acetyl-alpha-D-glucosamine 1-phosphate: step 1/1.</text>
</comment>